<dbReference type="Proteomes" id="UP000772434">
    <property type="component" value="Unassembled WGS sequence"/>
</dbReference>
<dbReference type="AlphaFoldDB" id="A0A9P5UE29"/>
<proteinExistence type="predicted"/>
<name>A0A9P5UE29_9AGAR</name>
<dbReference type="EMBL" id="JADNRY010000011">
    <property type="protein sequence ID" value="KAF9074853.1"/>
    <property type="molecule type" value="Genomic_DNA"/>
</dbReference>
<evidence type="ECO:0000313" key="2">
    <source>
        <dbReference type="EMBL" id="KAF9074853.1"/>
    </source>
</evidence>
<protein>
    <submittedName>
        <fullName evidence="2">Uncharacterized protein</fullName>
    </submittedName>
</protein>
<gene>
    <name evidence="2" type="ORF">BDP27DRAFT_1316078</name>
</gene>
<evidence type="ECO:0000256" key="1">
    <source>
        <dbReference type="SAM" id="MobiDB-lite"/>
    </source>
</evidence>
<accession>A0A9P5UE29</accession>
<reference evidence="2" key="1">
    <citation type="submission" date="2020-11" db="EMBL/GenBank/DDBJ databases">
        <authorList>
            <consortium name="DOE Joint Genome Institute"/>
            <person name="Ahrendt S."/>
            <person name="Riley R."/>
            <person name="Andreopoulos W."/>
            <person name="Labutti K."/>
            <person name="Pangilinan J."/>
            <person name="Ruiz-Duenas F.J."/>
            <person name="Barrasa J.M."/>
            <person name="Sanchez-Garcia M."/>
            <person name="Camarero S."/>
            <person name="Miyauchi S."/>
            <person name="Serrano A."/>
            <person name="Linde D."/>
            <person name="Babiker R."/>
            <person name="Drula E."/>
            <person name="Ayuso-Fernandez I."/>
            <person name="Pacheco R."/>
            <person name="Padilla G."/>
            <person name="Ferreira P."/>
            <person name="Barriuso J."/>
            <person name="Kellner H."/>
            <person name="Castanera R."/>
            <person name="Alfaro M."/>
            <person name="Ramirez L."/>
            <person name="Pisabarro A.G."/>
            <person name="Kuo A."/>
            <person name="Tritt A."/>
            <person name="Lipzen A."/>
            <person name="He G."/>
            <person name="Yan M."/>
            <person name="Ng V."/>
            <person name="Cullen D."/>
            <person name="Martin F."/>
            <person name="Rosso M.-N."/>
            <person name="Henrissat B."/>
            <person name="Hibbett D."/>
            <person name="Martinez A.T."/>
            <person name="Grigoriev I.V."/>
        </authorList>
    </citation>
    <scope>NUCLEOTIDE SEQUENCE</scope>
    <source>
        <strain evidence="2">AH 40177</strain>
    </source>
</reference>
<dbReference type="OrthoDB" id="3269398at2759"/>
<keyword evidence="3" id="KW-1185">Reference proteome</keyword>
<feature type="compositionally biased region" description="Low complexity" evidence="1">
    <location>
        <begin position="169"/>
        <end position="191"/>
    </location>
</feature>
<organism evidence="2 3">
    <name type="scientific">Rhodocollybia butyracea</name>
    <dbReference type="NCBI Taxonomy" id="206335"/>
    <lineage>
        <taxon>Eukaryota</taxon>
        <taxon>Fungi</taxon>
        <taxon>Dikarya</taxon>
        <taxon>Basidiomycota</taxon>
        <taxon>Agaricomycotina</taxon>
        <taxon>Agaricomycetes</taxon>
        <taxon>Agaricomycetidae</taxon>
        <taxon>Agaricales</taxon>
        <taxon>Marasmiineae</taxon>
        <taxon>Omphalotaceae</taxon>
        <taxon>Rhodocollybia</taxon>
    </lineage>
</organism>
<comment type="caution">
    <text evidence="2">The sequence shown here is derived from an EMBL/GenBank/DDBJ whole genome shotgun (WGS) entry which is preliminary data.</text>
</comment>
<feature type="region of interest" description="Disordered" evidence="1">
    <location>
        <begin position="169"/>
        <end position="196"/>
    </location>
</feature>
<feature type="region of interest" description="Disordered" evidence="1">
    <location>
        <begin position="489"/>
        <end position="548"/>
    </location>
</feature>
<sequence length="615" mass="67241">MPLNNATRLGERRPCSILDASEALPLSPTLSMSTLKSTGTSEEVPVFLFNSHSGDDIASESCQSPIVSSWRYSSLASSNSADTMQTTHTCATFGTFGQFRKPQHYNNPALSFESYIVGSSQATEKLNDDEVSLIHNSISESELFFSPSNLDRLHEVQAAPLYCTGVDAVSSPSPSPSVHSKSSSSRSGRSGSETRILYSDYGGNQISASPPLSTARHDSAVSLPGLEVSQPRHDRKASSASDSFVTQMPLPFDPPSAVSLSHPEFPQSLAWLKSTVVDLVIDQEGFRSITPSFRFAGFSTNTRSLDSSEKLLEGGSAQFIPISRQTFNFHYAPFDGQPVLRRISINGTSRDHVSRQATITLKSNGVYTVRGTETPLIHLNAADNDTEPSKLHWKLDYYVDNRKGKYEGEKTFTPLTFSCSPMLLHPLQGKKIRLMHVMKKSVVTKLVAEKMELPKATPSRPSQPSPSHALSPSPLTPRAHLWNLHRRFQSHGNSNTHGRSESSEARLSSPLGANRTNETHVRTQGLRRHRRASSAGDIDTSNSDGYRDGENCGIKGWNGSQMALLTADRGTSCDRHILPPSKLSELLENIEITAQSVQPTGLTPAPRRARSFAHK</sequence>
<feature type="region of interest" description="Disordered" evidence="1">
    <location>
        <begin position="453"/>
        <end position="477"/>
    </location>
</feature>
<evidence type="ECO:0000313" key="3">
    <source>
        <dbReference type="Proteomes" id="UP000772434"/>
    </source>
</evidence>